<accession>A0A1Y2B2H4</accession>
<protein>
    <submittedName>
        <fullName evidence="7">Kinase-like protein</fullName>
    </submittedName>
</protein>
<dbReference type="STRING" id="1754190.A0A1Y2B2H4"/>
<dbReference type="GO" id="GO:0005524">
    <property type="term" value="F:ATP binding"/>
    <property type="evidence" value="ECO:0007669"/>
    <property type="project" value="UniProtKB-UniRule"/>
</dbReference>
<dbReference type="PROSITE" id="PS00108">
    <property type="entry name" value="PROTEIN_KINASE_ST"/>
    <property type="match status" value="1"/>
</dbReference>
<comment type="caution">
    <text evidence="7">The sequence shown here is derived from an EMBL/GenBank/DDBJ whole genome shotgun (WGS) entry which is preliminary data.</text>
</comment>
<dbReference type="GO" id="GO:0035556">
    <property type="term" value="P:intracellular signal transduction"/>
    <property type="evidence" value="ECO:0007669"/>
    <property type="project" value="TreeGrafter"/>
</dbReference>
<dbReference type="EMBL" id="MCOG01000182">
    <property type="protein sequence ID" value="ORY29038.1"/>
    <property type="molecule type" value="Genomic_DNA"/>
</dbReference>
<dbReference type="GO" id="GO:0004674">
    <property type="term" value="F:protein serine/threonine kinase activity"/>
    <property type="evidence" value="ECO:0007669"/>
    <property type="project" value="UniProtKB-KW"/>
</dbReference>
<keyword evidence="5" id="KW-0175">Coiled coil</keyword>
<evidence type="ECO:0000256" key="3">
    <source>
        <dbReference type="PROSITE-ProRule" id="PRU10141"/>
    </source>
</evidence>
<dbReference type="Pfam" id="PF00069">
    <property type="entry name" value="Pkinase"/>
    <property type="match status" value="1"/>
</dbReference>
<dbReference type="PROSITE" id="PS50011">
    <property type="entry name" value="PROTEIN_KINASE_DOM"/>
    <property type="match status" value="1"/>
</dbReference>
<dbReference type="InterPro" id="IPR011009">
    <property type="entry name" value="Kinase-like_dom_sf"/>
</dbReference>
<evidence type="ECO:0000313" key="7">
    <source>
        <dbReference type="EMBL" id="ORY29038.1"/>
    </source>
</evidence>
<dbReference type="GO" id="GO:0005634">
    <property type="term" value="C:nucleus"/>
    <property type="evidence" value="ECO:0007669"/>
    <property type="project" value="TreeGrafter"/>
</dbReference>
<name>A0A1Y2B2H4_9FUNG</name>
<keyword evidence="7" id="KW-0808">Transferase</keyword>
<proteinExistence type="inferred from homology"/>
<evidence type="ECO:0000256" key="5">
    <source>
        <dbReference type="SAM" id="Coils"/>
    </source>
</evidence>
<dbReference type="GO" id="GO:0005829">
    <property type="term" value="C:cytosol"/>
    <property type="evidence" value="ECO:0007669"/>
    <property type="project" value="TreeGrafter"/>
</dbReference>
<dbReference type="InterPro" id="IPR017441">
    <property type="entry name" value="Protein_kinase_ATP_BS"/>
</dbReference>
<keyword evidence="4" id="KW-0723">Serine/threonine-protein kinase</keyword>
<keyword evidence="7" id="KW-0418">Kinase</keyword>
<feature type="binding site" evidence="3">
    <location>
        <position position="204"/>
    </location>
    <ligand>
        <name>ATP</name>
        <dbReference type="ChEBI" id="CHEBI:30616"/>
    </ligand>
</feature>
<dbReference type="OrthoDB" id="10252171at2759"/>
<evidence type="ECO:0000256" key="2">
    <source>
        <dbReference type="ARBA" id="ARBA00022840"/>
    </source>
</evidence>
<dbReference type="InterPro" id="IPR008271">
    <property type="entry name" value="Ser/Thr_kinase_AS"/>
</dbReference>
<dbReference type="GO" id="GO:0045719">
    <property type="term" value="P:negative regulation of glycogen biosynthetic process"/>
    <property type="evidence" value="ECO:0007669"/>
    <property type="project" value="TreeGrafter"/>
</dbReference>
<keyword evidence="1 3" id="KW-0547">Nucleotide-binding</keyword>
<dbReference type="Gene3D" id="3.30.200.20">
    <property type="entry name" value="Phosphorylase Kinase, domain 1"/>
    <property type="match status" value="1"/>
</dbReference>
<keyword evidence="8" id="KW-1185">Reference proteome</keyword>
<organism evidence="7 8">
    <name type="scientific">Neocallimastix californiae</name>
    <dbReference type="NCBI Taxonomy" id="1754190"/>
    <lineage>
        <taxon>Eukaryota</taxon>
        <taxon>Fungi</taxon>
        <taxon>Fungi incertae sedis</taxon>
        <taxon>Chytridiomycota</taxon>
        <taxon>Chytridiomycota incertae sedis</taxon>
        <taxon>Neocallimastigomycetes</taxon>
        <taxon>Neocallimastigales</taxon>
        <taxon>Neocallimastigaceae</taxon>
        <taxon>Neocallimastix</taxon>
    </lineage>
</organism>
<sequence length="468" mass="54508">MLILPKGSDKKFLINSNELIGIIKDNSSFNNYEEKLTSLESKLINELNENENFKQNFSKTIINIVEINENEKNDILKGFINGEKCNCTSITITILEDGIDILFNEDFNNSDIPTRPRVQSNKSYIIEGILYYFIYLLIIAIKNLNENYNVIISNLIPYENLLERYPPSGSSLDDYEIIESLGQGAFGFVRRAKKKATGEEVIIKFIVRSNILRSSWMRDNNTLIPSEIHILLYLTKIYPFEGLQRILDYWQDEIYYYFVMDSDHDIDLFEYIDTVEIDIQSAREIFLQIVKIVHHLHTHGIVHMDIKDENIIINKETKKVKLIDFGSSSYYKDGTIFKYFVSSGDYSAPETFTNKYEGPPQDIWSLGVLLYTIIFKRVPFDVKPENFIPTSKSASKVTEAPKTVTPHKLKKSVTTNLTRYSELTFPENFNKENPQLYELIKLMLNKDYMKRPNIKNVLEHPWLNPKTE</sequence>
<dbReference type="SUPFAM" id="SSF56112">
    <property type="entry name" value="Protein kinase-like (PK-like)"/>
    <property type="match status" value="1"/>
</dbReference>
<evidence type="ECO:0000256" key="4">
    <source>
        <dbReference type="RuleBase" id="RU000304"/>
    </source>
</evidence>
<dbReference type="AlphaFoldDB" id="A0A1Y2B2H4"/>
<dbReference type="Gene3D" id="1.10.510.10">
    <property type="entry name" value="Transferase(Phosphotransferase) domain 1"/>
    <property type="match status" value="1"/>
</dbReference>
<dbReference type="SMART" id="SM00220">
    <property type="entry name" value="S_TKc"/>
    <property type="match status" value="1"/>
</dbReference>
<keyword evidence="2 3" id="KW-0067">ATP-binding</keyword>
<evidence type="ECO:0000256" key="1">
    <source>
        <dbReference type="ARBA" id="ARBA00022741"/>
    </source>
</evidence>
<feature type="coiled-coil region" evidence="5">
    <location>
        <begin position="29"/>
        <end position="56"/>
    </location>
</feature>
<dbReference type="PANTHER" id="PTHR24346">
    <property type="entry name" value="MAP/MICROTUBULE AFFINITY-REGULATING KINASE"/>
    <property type="match status" value="1"/>
</dbReference>
<dbReference type="InterPro" id="IPR000719">
    <property type="entry name" value="Prot_kinase_dom"/>
</dbReference>
<evidence type="ECO:0000313" key="8">
    <source>
        <dbReference type="Proteomes" id="UP000193920"/>
    </source>
</evidence>
<gene>
    <name evidence="7" type="ORF">LY90DRAFT_673990</name>
</gene>
<dbReference type="Proteomes" id="UP000193920">
    <property type="component" value="Unassembled WGS sequence"/>
</dbReference>
<dbReference type="PROSITE" id="PS00107">
    <property type="entry name" value="PROTEIN_KINASE_ATP"/>
    <property type="match status" value="1"/>
</dbReference>
<dbReference type="PANTHER" id="PTHR24346:SF51">
    <property type="entry name" value="PAS DOMAIN-CONTAINING SERINE_THREONINE-PROTEIN KINASE"/>
    <property type="match status" value="1"/>
</dbReference>
<evidence type="ECO:0000259" key="6">
    <source>
        <dbReference type="PROSITE" id="PS50011"/>
    </source>
</evidence>
<feature type="domain" description="Protein kinase" evidence="6">
    <location>
        <begin position="175"/>
        <end position="463"/>
    </location>
</feature>
<reference evidence="7 8" key="1">
    <citation type="submission" date="2016-08" db="EMBL/GenBank/DDBJ databases">
        <title>A Parts List for Fungal Cellulosomes Revealed by Comparative Genomics.</title>
        <authorList>
            <consortium name="DOE Joint Genome Institute"/>
            <person name="Haitjema C.H."/>
            <person name="Gilmore S.P."/>
            <person name="Henske J.K."/>
            <person name="Solomon K.V."/>
            <person name="De Groot R."/>
            <person name="Kuo A."/>
            <person name="Mondo S.J."/>
            <person name="Salamov A.A."/>
            <person name="Labutti K."/>
            <person name="Zhao Z."/>
            <person name="Chiniquy J."/>
            <person name="Barry K."/>
            <person name="Brewer H.M."/>
            <person name="Purvine S.O."/>
            <person name="Wright A.T."/>
            <person name="Boxma B."/>
            <person name="Van Alen T."/>
            <person name="Hackstein J.H."/>
            <person name="Baker S.E."/>
            <person name="Grigoriev I.V."/>
            <person name="O'Malley M.A."/>
        </authorList>
    </citation>
    <scope>NUCLEOTIDE SEQUENCE [LARGE SCALE GENOMIC DNA]</scope>
    <source>
        <strain evidence="7 8">G1</strain>
    </source>
</reference>
<comment type="similarity">
    <text evidence="4">Belongs to the protein kinase superfamily.</text>
</comment>